<evidence type="ECO:0000313" key="4">
    <source>
        <dbReference type="Proteomes" id="UP000198939"/>
    </source>
</evidence>
<organism evidence="1 3">
    <name type="scientific">Rhizobium tibeticum</name>
    <dbReference type="NCBI Taxonomy" id="501024"/>
    <lineage>
        <taxon>Bacteria</taxon>
        <taxon>Pseudomonadati</taxon>
        <taxon>Pseudomonadota</taxon>
        <taxon>Alphaproteobacteria</taxon>
        <taxon>Hyphomicrobiales</taxon>
        <taxon>Rhizobiaceae</taxon>
        <taxon>Rhizobium/Agrobacterium group</taxon>
        <taxon>Rhizobium</taxon>
    </lineage>
</organism>
<name>A0A1H8DS21_9HYPH</name>
<evidence type="ECO:0000313" key="3">
    <source>
        <dbReference type="Proteomes" id="UP000183063"/>
    </source>
</evidence>
<accession>A0A1H8DS21</accession>
<evidence type="ECO:0000313" key="2">
    <source>
        <dbReference type="EMBL" id="SEN10062.1"/>
    </source>
</evidence>
<sequence length="89" mass="10082">MAASQPRMKELAFSIIQRRSRPAATPCRVTEDGTARLQESAVGRGKPVTNFLYANFLYECLSQIYERELYTTFEVLLTCQLAVEYGDVP</sequence>
<dbReference type="EMBL" id="FOCV01000002">
    <property type="protein sequence ID" value="SEN10062.1"/>
    <property type="molecule type" value="Genomic_DNA"/>
</dbReference>
<dbReference type="AlphaFoldDB" id="A0A1H8DS21"/>
<dbReference type="EMBL" id="FNXB01000004">
    <property type="protein sequence ID" value="SEH53366.1"/>
    <property type="molecule type" value="Genomic_DNA"/>
</dbReference>
<protein>
    <submittedName>
        <fullName evidence="1">Uncharacterized protein</fullName>
    </submittedName>
</protein>
<dbReference type="RefSeq" id="WP_072371485.1">
    <property type="nucleotide sequence ID" value="NZ_FNXB01000004.1"/>
</dbReference>
<evidence type="ECO:0000313" key="1">
    <source>
        <dbReference type="EMBL" id="SEH53366.1"/>
    </source>
</evidence>
<gene>
    <name evidence="1" type="ORF">RTCCBAU85039_0991</name>
    <name evidence="2" type="ORF">SAMN05216228_1002170</name>
</gene>
<reference evidence="1" key="1">
    <citation type="submission" date="2016-10" db="EMBL/GenBank/DDBJ databases">
        <authorList>
            <person name="de Groot N.N."/>
        </authorList>
    </citation>
    <scope>NUCLEOTIDE SEQUENCE [LARGE SCALE GENOMIC DNA]</scope>
    <source>
        <strain evidence="1">CCBAU85039</strain>
    </source>
</reference>
<proteinExistence type="predicted"/>
<reference evidence="3" key="2">
    <citation type="submission" date="2016-10" db="EMBL/GenBank/DDBJ databases">
        <authorList>
            <person name="Wibberg D."/>
        </authorList>
    </citation>
    <scope>NUCLEOTIDE SEQUENCE [LARGE SCALE GENOMIC DNA]</scope>
</reference>
<dbReference type="Proteomes" id="UP000198939">
    <property type="component" value="Unassembled WGS sequence"/>
</dbReference>
<keyword evidence="4" id="KW-1185">Reference proteome</keyword>
<dbReference type="STRING" id="501024.RTCCBAU85039_0991"/>
<reference evidence="2 4" key="3">
    <citation type="submission" date="2016-10" db="EMBL/GenBank/DDBJ databases">
        <authorList>
            <person name="Varghese N."/>
            <person name="Submissions S."/>
        </authorList>
    </citation>
    <scope>NUCLEOTIDE SEQUENCE [LARGE SCALE GENOMIC DNA]</scope>
    <source>
        <strain evidence="2 4">CGMCC 1.7071</strain>
    </source>
</reference>
<dbReference type="Proteomes" id="UP000183063">
    <property type="component" value="Unassembled WGS sequence"/>
</dbReference>